<keyword evidence="4" id="KW-0328">Glycosyltransferase</keyword>
<dbReference type="GO" id="GO:0032264">
    <property type="term" value="P:IMP salvage"/>
    <property type="evidence" value="ECO:0007669"/>
    <property type="project" value="TreeGrafter"/>
</dbReference>
<dbReference type="GO" id="GO:0046100">
    <property type="term" value="P:hypoxanthine metabolic process"/>
    <property type="evidence" value="ECO:0007669"/>
    <property type="project" value="TreeGrafter"/>
</dbReference>
<dbReference type="Gene3D" id="3.40.50.2020">
    <property type="match status" value="1"/>
</dbReference>
<comment type="catalytic activity">
    <reaction evidence="1">
        <text>GMP + diphosphate = guanine + 5-phospho-alpha-D-ribose 1-diphosphate</text>
        <dbReference type="Rhea" id="RHEA:25424"/>
        <dbReference type="ChEBI" id="CHEBI:16235"/>
        <dbReference type="ChEBI" id="CHEBI:33019"/>
        <dbReference type="ChEBI" id="CHEBI:58017"/>
        <dbReference type="ChEBI" id="CHEBI:58115"/>
        <dbReference type="EC" id="2.4.2.8"/>
    </reaction>
    <physiologicalReaction direction="right-to-left" evidence="1">
        <dbReference type="Rhea" id="RHEA:25426"/>
    </physiologicalReaction>
</comment>
<dbReference type="NCBIfam" id="NF006605">
    <property type="entry name" value="PRK09162.1"/>
    <property type="match status" value="1"/>
</dbReference>
<dbReference type="CDD" id="cd06223">
    <property type="entry name" value="PRTases_typeI"/>
    <property type="match status" value="1"/>
</dbReference>
<evidence type="ECO:0000259" key="3">
    <source>
        <dbReference type="Pfam" id="PF00156"/>
    </source>
</evidence>
<dbReference type="GO" id="GO:0000287">
    <property type="term" value="F:magnesium ion binding"/>
    <property type="evidence" value="ECO:0007669"/>
    <property type="project" value="TreeGrafter"/>
</dbReference>
<name>A0A1H7GV24_9PROT</name>
<evidence type="ECO:0000256" key="1">
    <source>
        <dbReference type="ARBA" id="ARBA00048811"/>
    </source>
</evidence>
<keyword evidence="5" id="KW-1185">Reference proteome</keyword>
<evidence type="ECO:0000313" key="4">
    <source>
        <dbReference type="EMBL" id="SEK40902.1"/>
    </source>
</evidence>
<gene>
    <name evidence="4" type="ORF">SAMN05216387_101367</name>
</gene>
<dbReference type="AlphaFoldDB" id="A0A1H7GV24"/>
<dbReference type="Proteomes" id="UP000198620">
    <property type="component" value="Unassembled WGS sequence"/>
</dbReference>
<comment type="catalytic activity">
    <reaction evidence="2">
        <text>IMP + diphosphate = hypoxanthine + 5-phospho-alpha-D-ribose 1-diphosphate</text>
        <dbReference type="Rhea" id="RHEA:17973"/>
        <dbReference type="ChEBI" id="CHEBI:17368"/>
        <dbReference type="ChEBI" id="CHEBI:33019"/>
        <dbReference type="ChEBI" id="CHEBI:58017"/>
        <dbReference type="ChEBI" id="CHEBI:58053"/>
        <dbReference type="EC" id="2.4.2.8"/>
    </reaction>
    <physiologicalReaction direction="right-to-left" evidence="2">
        <dbReference type="Rhea" id="RHEA:17975"/>
    </physiologicalReaction>
</comment>
<evidence type="ECO:0000256" key="2">
    <source>
        <dbReference type="ARBA" id="ARBA00049402"/>
    </source>
</evidence>
<dbReference type="InterPro" id="IPR000836">
    <property type="entry name" value="PRTase_dom"/>
</dbReference>
<dbReference type="Pfam" id="PF00156">
    <property type="entry name" value="Pribosyltran"/>
    <property type="match status" value="1"/>
</dbReference>
<protein>
    <submittedName>
        <fullName evidence="4">Hypoxanthine phosphoribosyltransferase</fullName>
    </submittedName>
</protein>
<dbReference type="GO" id="GO:0006178">
    <property type="term" value="P:guanine salvage"/>
    <property type="evidence" value="ECO:0007669"/>
    <property type="project" value="TreeGrafter"/>
</dbReference>
<dbReference type="InterPro" id="IPR050408">
    <property type="entry name" value="HGPRT"/>
</dbReference>
<evidence type="ECO:0000313" key="5">
    <source>
        <dbReference type="Proteomes" id="UP000198620"/>
    </source>
</evidence>
<dbReference type="GO" id="GO:0005829">
    <property type="term" value="C:cytosol"/>
    <property type="evidence" value="ECO:0007669"/>
    <property type="project" value="TreeGrafter"/>
</dbReference>
<dbReference type="EMBL" id="FOBH01000001">
    <property type="protein sequence ID" value="SEK40902.1"/>
    <property type="molecule type" value="Genomic_DNA"/>
</dbReference>
<reference evidence="4 5" key="1">
    <citation type="submission" date="2016-10" db="EMBL/GenBank/DDBJ databases">
        <authorList>
            <person name="de Groot N.N."/>
        </authorList>
    </citation>
    <scope>NUCLEOTIDE SEQUENCE [LARGE SCALE GENOMIC DNA]</scope>
    <source>
        <strain evidence="4 5">Nv1</strain>
    </source>
</reference>
<dbReference type="SUPFAM" id="SSF53271">
    <property type="entry name" value="PRTase-like"/>
    <property type="match status" value="1"/>
</dbReference>
<dbReference type="GO" id="GO:0004422">
    <property type="term" value="F:hypoxanthine phosphoribosyltransferase activity"/>
    <property type="evidence" value="ECO:0007669"/>
    <property type="project" value="TreeGrafter"/>
</dbReference>
<accession>A0A1H7GV24</accession>
<sequence length="207" mass="23417">MLNFCRDLNNYSIRGSHVQWPRYPLLMLSSEEARKIFDTAEQIFSADSVSQTVNRMAADITAALSDEYPLVLSVMGGAVVFTGQLLPLLEFPLTFDYLHVSRYDNRIQGSELDWKMSPHEDVCNRVVLVLDDILDEGVTMAAIRDWIMNRGAKAFYSAVLAEKEIARPKPIRADFVGLVVPDRYVFGFGMDIYGVWRNLPAIYAVKA</sequence>
<dbReference type="STRING" id="1233.SAMN05216387_101367"/>
<keyword evidence="4" id="KW-0808">Transferase</keyword>
<dbReference type="PANTHER" id="PTHR43340">
    <property type="entry name" value="HYPOXANTHINE-GUANINE PHOSPHORIBOSYLTRANSFERASE"/>
    <property type="match status" value="1"/>
</dbReference>
<dbReference type="GO" id="GO:0032263">
    <property type="term" value="P:GMP salvage"/>
    <property type="evidence" value="ECO:0007669"/>
    <property type="project" value="TreeGrafter"/>
</dbReference>
<feature type="domain" description="Phosphoribosyltransferase" evidence="3">
    <location>
        <begin position="41"/>
        <end position="189"/>
    </location>
</feature>
<organism evidence="4 5">
    <name type="scientific">Nitrosovibrio tenuis</name>
    <dbReference type="NCBI Taxonomy" id="1233"/>
    <lineage>
        <taxon>Bacteria</taxon>
        <taxon>Pseudomonadati</taxon>
        <taxon>Pseudomonadota</taxon>
        <taxon>Betaproteobacteria</taxon>
        <taxon>Nitrosomonadales</taxon>
        <taxon>Nitrosomonadaceae</taxon>
        <taxon>Nitrosovibrio</taxon>
    </lineage>
</organism>
<proteinExistence type="predicted"/>
<dbReference type="PANTHER" id="PTHR43340:SF1">
    <property type="entry name" value="HYPOXANTHINE PHOSPHORIBOSYLTRANSFERASE"/>
    <property type="match status" value="1"/>
</dbReference>
<dbReference type="InterPro" id="IPR029057">
    <property type="entry name" value="PRTase-like"/>
</dbReference>